<comment type="caution">
    <text evidence="1">The sequence shown here is derived from an EMBL/GenBank/DDBJ whole genome shotgun (WGS) entry which is preliminary data.</text>
</comment>
<dbReference type="EMBL" id="JAMKPW020000040">
    <property type="protein sequence ID" value="KAK8198716.1"/>
    <property type="molecule type" value="Genomic_DNA"/>
</dbReference>
<evidence type="ECO:0000313" key="1">
    <source>
        <dbReference type="EMBL" id="KAK8198716.1"/>
    </source>
</evidence>
<sequence length="1032" mass="115274">MAAEVERQLLNHYKLTSLYPSEWPDREDESDEESEDEARGAVSPGAPMSPRSSKMRFPAFGRHASILSSGSSSQNIGSTVQKDEPDPLGMVSSVVQQLRRQGLPVEDDLKLRNRFMLSSTTFSPTLFLSQVHQTASTESLLQGLDFLSRSIEQKSASLKVLVESNFERFVRAKATIDNVYTEMRAQGSETPAEPTISQSLRRPHSRHQSKSHFRNTSGAFSAKPPSAEGRKKNALTKESEYGVQGIKAPLIELAVKAEEVWGPALGGKEKEEGLKGTLSFLENNKSLFQTGAVIQDSIRRRDFDTLAEEYQKAKRYADDARNMADSAARQDQALTDHQIHQILVTARVWSDVEEQITAFKRDSWRHLSDSHANREIAFNDERRELHMELIAVLLQLGVDDNPIMVWLSGRQADLKNKFTRTFDRARIEIEVLRRRLAAANAPSLHLLKLHLQSVSQGSNGSLDTPKVLEFWDRLQSAMGSLLALQGGLLGEIADFWETAQSFMSGKAQQSFPAAVFNSPPARRHLELPAESVQQLHSDAAELVTLVRESIYSFFADPPVEDISALFSPIPPTPITPTSALTTPKDQRSFSFDVNNLPPPSPSRGEPWEKYAFWAPFANSLSGANCLSKVLILVGTAASELASLSVVRENHRLSESLKALVGAVRERSVQAVCAAWNTDAEKCKVLEDWTRNPERRDLTNMPARFQAFEETILGNMQKILYLSDAMTRSDSADVVVPPSAKLLQMVRHQFVTSLYKALSGTVENAEKKTRLDDAENSDLDGLTIPARGIYESDPNASTVDATDRSVRMLLTLSNLNQLRREIIQQLITQFENSFTVKLTEEQKTIRDVLGQIDARLFQSYIKPTVDRLSSTITAGITSSSWIPQTARPTNAKPYVYEVLLTLVLIHTEVSTTASTMTNQILSHLLDQVSLALLSAFKQRPHYTLPALMQATLDVELIAQTLSNYTTERASETQSQIYMVLDERTDQDARMKLQGELPEMRAVLKKLRESTKGQFGCFKKERRGRNSERPSSRV</sequence>
<accession>A0ACC3S784</accession>
<proteinExistence type="predicted"/>
<protein>
    <submittedName>
        <fullName evidence="1">Exocyst complex component S5</fullName>
    </submittedName>
</protein>
<keyword evidence="2" id="KW-1185">Reference proteome</keyword>
<dbReference type="Proteomes" id="UP001320706">
    <property type="component" value="Unassembled WGS sequence"/>
</dbReference>
<evidence type="ECO:0000313" key="2">
    <source>
        <dbReference type="Proteomes" id="UP001320706"/>
    </source>
</evidence>
<gene>
    <name evidence="1" type="primary">SEC5</name>
    <name evidence="1" type="ORF">M8818_006583</name>
</gene>
<reference evidence="1" key="1">
    <citation type="submission" date="2024-02" db="EMBL/GenBank/DDBJ databases">
        <title>Metagenome Assembled Genome of Zalaria obscura JY119.</title>
        <authorList>
            <person name="Vighnesh L."/>
            <person name="Jagadeeshwari U."/>
            <person name="Venkata Ramana C."/>
            <person name="Sasikala C."/>
        </authorList>
    </citation>
    <scope>NUCLEOTIDE SEQUENCE</scope>
    <source>
        <strain evidence="1">JY119</strain>
    </source>
</reference>
<name>A0ACC3S784_9PEZI</name>
<organism evidence="1 2">
    <name type="scientific">Zalaria obscura</name>
    <dbReference type="NCBI Taxonomy" id="2024903"/>
    <lineage>
        <taxon>Eukaryota</taxon>
        <taxon>Fungi</taxon>
        <taxon>Dikarya</taxon>
        <taxon>Ascomycota</taxon>
        <taxon>Pezizomycotina</taxon>
        <taxon>Dothideomycetes</taxon>
        <taxon>Dothideomycetidae</taxon>
        <taxon>Dothideales</taxon>
        <taxon>Zalariaceae</taxon>
        <taxon>Zalaria</taxon>
    </lineage>
</organism>